<proteinExistence type="predicted"/>
<protein>
    <recommendedName>
        <fullName evidence="4">DUF1311 domain-containing protein</fullName>
    </recommendedName>
</protein>
<evidence type="ECO:0000313" key="3">
    <source>
        <dbReference type="Proteomes" id="UP000437862"/>
    </source>
</evidence>
<dbReference type="Proteomes" id="UP000437862">
    <property type="component" value="Chromosome"/>
</dbReference>
<name>A0ABX6FPH3_9BURK</name>
<organism evidence="2 3">
    <name type="scientific">Pseudoduganella flava</name>
    <dbReference type="NCBI Taxonomy" id="871742"/>
    <lineage>
        <taxon>Bacteria</taxon>
        <taxon>Pseudomonadati</taxon>
        <taxon>Pseudomonadota</taxon>
        <taxon>Betaproteobacteria</taxon>
        <taxon>Burkholderiales</taxon>
        <taxon>Oxalobacteraceae</taxon>
        <taxon>Telluria group</taxon>
        <taxon>Pseudoduganella</taxon>
    </lineage>
</organism>
<dbReference type="EMBL" id="CP046904">
    <property type="protein sequence ID" value="QGZ39444.1"/>
    <property type="molecule type" value="Genomic_DNA"/>
</dbReference>
<feature type="compositionally biased region" description="Low complexity" evidence="1">
    <location>
        <begin position="88"/>
        <end position="105"/>
    </location>
</feature>
<evidence type="ECO:0000256" key="1">
    <source>
        <dbReference type="SAM" id="MobiDB-lite"/>
    </source>
</evidence>
<keyword evidence="3" id="KW-1185">Reference proteome</keyword>
<dbReference type="RefSeq" id="WP_145874138.1">
    <property type="nucleotide sequence ID" value="NZ_CP046904.1"/>
</dbReference>
<sequence length="402" mass="43338">MTEQHRCINEGCARTFPRAVAFCPYCGMPQRAGVARPVPVPAAAPAAVPVPPAPMPPPPPPVASPSPRPEPAPRPGAPVPPRYRQAEPAAGVPRPPAGAAAGGRPAQPPLKKPIGKGTWAMVALLLLAIWFLVKPGDPARKLDKRVDDAVALTAECRIADARTELAELRGAKASAAQLERLQKAIAATAPACEKKNQRKKAWAEARPALETALASGALERASTRLATFTKRWGDDDETRDWRERIDARRATKLLDDANACLQKKDRACVEAKLDAAEKLRRPEAEPRIKVLRDALSRLLESTLLEQGGQGGQAAYPPPLSATPPRLQTAAIEPDPREARRLQTEAERELAQGNYRSAVGRAAQCAQLGGRDCAALRDRAARLDREFQACLKAGREWIEGRCE</sequence>
<evidence type="ECO:0000313" key="2">
    <source>
        <dbReference type="EMBL" id="QGZ39444.1"/>
    </source>
</evidence>
<accession>A0ABX6FPH3</accession>
<feature type="region of interest" description="Disordered" evidence="1">
    <location>
        <begin position="306"/>
        <end position="325"/>
    </location>
</feature>
<feature type="region of interest" description="Disordered" evidence="1">
    <location>
        <begin position="54"/>
        <end position="112"/>
    </location>
</feature>
<evidence type="ECO:0008006" key="4">
    <source>
        <dbReference type="Google" id="ProtNLM"/>
    </source>
</evidence>
<gene>
    <name evidence="2" type="ORF">GO485_10555</name>
</gene>
<feature type="compositionally biased region" description="Pro residues" evidence="1">
    <location>
        <begin position="54"/>
        <end position="81"/>
    </location>
</feature>
<reference evidence="2 3" key="1">
    <citation type="submission" date="2019-12" db="EMBL/GenBank/DDBJ databases">
        <title>Draft Genome Sequences of Six Type Strains of the Genus Massilia.</title>
        <authorList>
            <person name="Miess H."/>
            <person name="Frediansyah A."/>
            <person name="Goeker M."/>
            <person name="Gross H."/>
        </authorList>
    </citation>
    <scope>NUCLEOTIDE SEQUENCE [LARGE SCALE GENOMIC DNA]</scope>
    <source>
        <strain evidence="2 3">DSM 26639</strain>
    </source>
</reference>